<dbReference type="Pfam" id="PF02602">
    <property type="entry name" value="HEM4"/>
    <property type="match status" value="1"/>
</dbReference>
<dbReference type="PANTHER" id="PTHR38042:SF1">
    <property type="entry name" value="UROPORPHYRINOGEN-III SYNTHASE, CHLOROPLASTIC"/>
    <property type="match status" value="1"/>
</dbReference>
<gene>
    <name evidence="11" type="ORF">BEP19_05430</name>
</gene>
<evidence type="ECO:0000256" key="5">
    <source>
        <dbReference type="ARBA" id="ARBA00023244"/>
    </source>
</evidence>
<dbReference type="SUPFAM" id="SSF69618">
    <property type="entry name" value="HemD-like"/>
    <property type="match status" value="1"/>
</dbReference>
<dbReference type="Proteomes" id="UP000284219">
    <property type="component" value="Unassembled WGS sequence"/>
</dbReference>
<evidence type="ECO:0000313" key="11">
    <source>
        <dbReference type="EMBL" id="RKD23870.1"/>
    </source>
</evidence>
<name>A0A419SIT6_9BACL</name>
<dbReference type="EC" id="4.2.1.75" evidence="3 9"/>
<dbReference type="OrthoDB" id="9815856at2"/>
<dbReference type="InterPro" id="IPR003754">
    <property type="entry name" value="4pyrrol_synth_uPrphyn_synth"/>
</dbReference>
<evidence type="ECO:0000256" key="3">
    <source>
        <dbReference type="ARBA" id="ARBA00013109"/>
    </source>
</evidence>
<dbReference type="RefSeq" id="WP_120189099.1">
    <property type="nucleotide sequence ID" value="NZ_MCHY01000008.1"/>
</dbReference>
<proteinExistence type="inferred from homology"/>
<keyword evidence="5 9" id="KW-0627">Porphyrin biosynthesis</keyword>
<comment type="catalytic activity">
    <reaction evidence="8 9">
        <text>hydroxymethylbilane = uroporphyrinogen III + H2O</text>
        <dbReference type="Rhea" id="RHEA:18965"/>
        <dbReference type="ChEBI" id="CHEBI:15377"/>
        <dbReference type="ChEBI" id="CHEBI:57308"/>
        <dbReference type="ChEBI" id="CHEBI:57845"/>
        <dbReference type="EC" id="4.2.1.75"/>
    </reaction>
</comment>
<comment type="similarity">
    <text evidence="2 9">Belongs to the uroporphyrinogen-III synthase family.</text>
</comment>
<dbReference type="InterPro" id="IPR039793">
    <property type="entry name" value="UROS/Hem4"/>
</dbReference>
<evidence type="ECO:0000256" key="7">
    <source>
        <dbReference type="ARBA" id="ARBA00040167"/>
    </source>
</evidence>
<dbReference type="AlphaFoldDB" id="A0A419SIT6"/>
<evidence type="ECO:0000259" key="10">
    <source>
        <dbReference type="Pfam" id="PF02602"/>
    </source>
</evidence>
<dbReference type="GO" id="GO:0004852">
    <property type="term" value="F:uroporphyrinogen-III synthase activity"/>
    <property type="evidence" value="ECO:0007669"/>
    <property type="project" value="UniProtKB-UniRule"/>
</dbReference>
<dbReference type="CDD" id="cd06578">
    <property type="entry name" value="HemD"/>
    <property type="match status" value="1"/>
</dbReference>
<evidence type="ECO:0000256" key="6">
    <source>
        <dbReference type="ARBA" id="ARBA00037589"/>
    </source>
</evidence>
<comment type="caution">
    <text evidence="11">The sequence shown here is derived from an EMBL/GenBank/DDBJ whole genome shotgun (WGS) entry which is preliminary data.</text>
</comment>
<comment type="function">
    <text evidence="6 9">Catalyzes cyclization of the linear tetrapyrrole, hydroxymethylbilane, to the macrocyclic uroporphyrinogen III.</text>
</comment>
<evidence type="ECO:0000256" key="1">
    <source>
        <dbReference type="ARBA" id="ARBA00004772"/>
    </source>
</evidence>
<reference evidence="11 12" key="1">
    <citation type="submission" date="2016-08" db="EMBL/GenBank/DDBJ databases">
        <title>Novel Firmicute Genomes.</title>
        <authorList>
            <person name="Poppleton D.I."/>
            <person name="Gribaldo S."/>
        </authorList>
    </citation>
    <scope>NUCLEOTIDE SEQUENCE [LARGE SCALE GENOMIC DNA]</scope>
    <source>
        <strain evidence="11 12">RAOx-1</strain>
    </source>
</reference>
<evidence type="ECO:0000256" key="9">
    <source>
        <dbReference type="RuleBase" id="RU366031"/>
    </source>
</evidence>
<evidence type="ECO:0000256" key="4">
    <source>
        <dbReference type="ARBA" id="ARBA00023239"/>
    </source>
</evidence>
<dbReference type="EMBL" id="MCHY01000008">
    <property type="protein sequence ID" value="RKD23870.1"/>
    <property type="molecule type" value="Genomic_DNA"/>
</dbReference>
<organism evidence="11 12">
    <name type="scientific">Ammoniphilus oxalaticus</name>
    <dbReference type="NCBI Taxonomy" id="66863"/>
    <lineage>
        <taxon>Bacteria</taxon>
        <taxon>Bacillati</taxon>
        <taxon>Bacillota</taxon>
        <taxon>Bacilli</taxon>
        <taxon>Bacillales</taxon>
        <taxon>Paenibacillaceae</taxon>
        <taxon>Aneurinibacillus group</taxon>
        <taxon>Ammoniphilus</taxon>
    </lineage>
</organism>
<sequence length="268" mass="29255">MTEREQDKQTLAGRMAVVTRARSQASDLVARLEELGSTVIEFPLIELKPASDSTALQQAIQELARFDWIVFTSVNGVNFFAEKMAESGRSFREIEAKIGAVGPKTAEAITKHGKTTELVADDYQASGLLKTLRPILAAGQQVLLPRGNMAKADLPDGLRSWGVDVTEAITYENALSSKGKETVLKQLKAGRVDLITFTSSSTVLNFLHLMSEEPLDQLLKDVKIACIGPVTETTAKEQGLQVDTVAKRYTIDGLIEVICDLYEGQEVN</sequence>
<dbReference type="InterPro" id="IPR036108">
    <property type="entry name" value="4pyrrol_syn_uPrphyn_synt_sf"/>
</dbReference>
<accession>A0A419SIT6</accession>
<dbReference type="Gene3D" id="3.40.50.10090">
    <property type="match status" value="2"/>
</dbReference>
<protein>
    <recommendedName>
        <fullName evidence="7 9">Uroporphyrinogen-III synthase</fullName>
        <ecNumber evidence="3 9">4.2.1.75</ecNumber>
    </recommendedName>
</protein>
<evidence type="ECO:0000313" key="12">
    <source>
        <dbReference type="Proteomes" id="UP000284219"/>
    </source>
</evidence>
<comment type="pathway">
    <text evidence="1 9">Porphyrin-containing compound metabolism; protoporphyrin-IX biosynthesis; coproporphyrinogen-III from 5-aminolevulinate: step 3/4.</text>
</comment>
<feature type="domain" description="Tetrapyrrole biosynthesis uroporphyrinogen III synthase" evidence="10">
    <location>
        <begin position="27"/>
        <end position="256"/>
    </location>
</feature>
<dbReference type="UniPathway" id="UPA00251">
    <property type="reaction ID" value="UER00320"/>
</dbReference>
<keyword evidence="4 9" id="KW-0456">Lyase</keyword>
<dbReference type="PANTHER" id="PTHR38042">
    <property type="entry name" value="UROPORPHYRINOGEN-III SYNTHASE, CHLOROPLASTIC"/>
    <property type="match status" value="1"/>
</dbReference>
<evidence type="ECO:0000256" key="2">
    <source>
        <dbReference type="ARBA" id="ARBA00008133"/>
    </source>
</evidence>
<dbReference type="GO" id="GO:0006780">
    <property type="term" value="P:uroporphyrinogen III biosynthetic process"/>
    <property type="evidence" value="ECO:0007669"/>
    <property type="project" value="UniProtKB-UniRule"/>
</dbReference>
<keyword evidence="12" id="KW-1185">Reference proteome</keyword>
<dbReference type="GO" id="GO:0006782">
    <property type="term" value="P:protoporphyrinogen IX biosynthetic process"/>
    <property type="evidence" value="ECO:0007669"/>
    <property type="project" value="UniProtKB-UniRule"/>
</dbReference>
<evidence type="ECO:0000256" key="8">
    <source>
        <dbReference type="ARBA" id="ARBA00048617"/>
    </source>
</evidence>